<feature type="domain" description="ABC transporter" evidence="12">
    <location>
        <begin position="2"/>
        <end position="240"/>
    </location>
</feature>
<evidence type="ECO:0000313" key="13">
    <source>
        <dbReference type="EMBL" id="AZP03979.1"/>
    </source>
</evidence>
<keyword evidence="9 11" id="KW-0472">Membrane</keyword>
<accession>A0A3Q9BJS0</accession>
<keyword evidence="6 13" id="KW-0067">ATP-binding</keyword>
<dbReference type="AlphaFoldDB" id="A0A3Q9BJS0"/>
<keyword evidence="4 11" id="KW-0812">Transmembrane</keyword>
<evidence type="ECO:0000256" key="5">
    <source>
        <dbReference type="ARBA" id="ARBA00022741"/>
    </source>
</evidence>
<dbReference type="PROSITE" id="PS50893">
    <property type="entry name" value="ABC_TRANSPORTER_2"/>
    <property type="match status" value="1"/>
</dbReference>
<dbReference type="GO" id="GO:0005524">
    <property type="term" value="F:ATP binding"/>
    <property type="evidence" value="ECO:0007669"/>
    <property type="project" value="UniProtKB-KW"/>
</dbReference>
<dbReference type="InterPro" id="IPR017911">
    <property type="entry name" value="MacB-like_ATP-bd"/>
</dbReference>
<dbReference type="Gene3D" id="3.40.50.300">
    <property type="entry name" value="P-loop containing nucleotide triphosphate hydrolases"/>
    <property type="match status" value="1"/>
</dbReference>
<organism evidence="13 14">
    <name type="scientific">Jeotgalibaca ciconiae</name>
    <dbReference type="NCBI Taxonomy" id="2496265"/>
    <lineage>
        <taxon>Bacteria</taxon>
        <taxon>Bacillati</taxon>
        <taxon>Bacillota</taxon>
        <taxon>Bacilli</taxon>
        <taxon>Lactobacillales</taxon>
        <taxon>Carnobacteriaceae</taxon>
        <taxon>Jeotgalibaca</taxon>
    </lineage>
</organism>
<evidence type="ECO:0000259" key="12">
    <source>
        <dbReference type="PROSITE" id="PS50893"/>
    </source>
</evidence>
<evidence type="ECO:0000313" key="14">
    <source>
        <dbReference type="Proteomes" id="UP000273326"/>
    </source>
</evidence>
<protein>
    <submittedName>
        <fullName evidence="13">ABC transporter ATP-binding protein/permease</fullName>
    </submittedName>
</protein>
<reference evidence="14" key="1">
    <citation type="submission" date="2018-12" db="EMBL/GenBank/DDBJ databases">
        <title>Complete genome sequencing of Jeotgalibaca sp. H21T32.</title>
        <authorList>
            <person name="Bae J.-W."/>
            <person name="Lee S.-Y."/>
        </authorList>
    </citation>
    <scope>NUCLEOTIDE SEQUENCE [LARGE SCALE GENOMIC DNA]</scope>
    <source>
        <strain evidence="14">H21T32</strain>
    </source>
</reference>
<proteinExistence type="inferred from homology"/>
<keyword evidence="8 11" id="KW-1133">Transmembrane helix</keyword>
<evidence type="ECO:0000256" key="10">
    <source>
        <dbReference type="ARBA" id="ARBA00038388"/>
    </source>
</evidence>
<evidence type="ECO:0000256" key="3">
    <source>
        <dbReference type="ARBA" id="ARBA00022475"/>
    </source>
</evidence>
<dbReference type="Proteomes" id="UP000273326">
    <property type="component" value="Chromosome"/>
</dbReference>
<evidence type="ECO:0000256" key="7">
    <source>
        <dbReference type="ARBA" id="ARBA00022970"/>
    </source>
</evidence>
<keyword evidence="5" id="KW-0547">Nucleotide-binding</keyword>
<dbReference type="CDD" id="cd03255">
    <property type="entry name" value="ABC_MJ0796_LolCDE_FtsE"/>
    <property type="match status" value="1"/>
</dbReference>
<dbReference type="PANTHER" id="PTHR42798:SF6">
    <property type="entry name" value="CELL DIVISION ATP-BINDING PROTEIN FTSE"/>
    <property type="match status" value="1"/>
</dbReference>
<evidence type="ECO:0000256" key="4">
    <source>
        <dbReference type="ARBA" id="ARBA00022692"/>
    </source>
</evidence>
<comment type="subcellular location">
    <subcellularLocation>
        <location evidence="1">Cell inner membrane</location>
        <topology evidence="1">Multi-pass membrane protein</topology>
    </subcellularLocation>
</comment>
<dbReference type="RefSeq" id="WP_126109057.1">
    <property type="nucleotide sequence ID" value="NZ_CP034465.1"/>
</dbReference>
<dbReference type="Pfam" id="PF00005">
    <property type="entry name" value="ABC_tran"/>
    <property type="match status" value="1"/>
</dbReference>
<dbReference type="InterPro" id="IPR003593">
    <property type="entry name" value="AAA+_ATPase"/>
</dbReference>
<evidence type="ECO:0000256" key="8">
    <source>
        <dbReference type="ARBA" id="ARBA00022989"/>
    </source>
</evidence>
<dbReference type="EMBL" id="CP034465">
    <property type="protein sequence ID" value="AZP03979.1"/>
    <property type="molecule type" value="Genomic_DNA"/>
</dbReference>
<keyword evidence="2" id="KW-0813">Transport</keyword>
<dbReference type="GO" id="GO:0006865">
    <property type="term" value="P:amino acid transport"/>
    <property type="evidence" value="ECO:0007669"/>
    <property type="project" value="UniProtKB-KW"/>
</dbReference>
<dbReference type="KEGG" id="jeh:EJN90_04440"/>
<dbReference type="SMART" id="SM00382">
    <property type="entry name" value="AAA"/>
    <property type="match status" value="1"/>
</dbReference>
<keyword evidence="3" id="KW-1003">Cell membrane</keyword>
<evidence type="ECO:0000256" key="11">
    <source>
        <dbReference type="SAM" id="Phobius"/>
    </source>
</evidence>
<dbReference type="FunFam" id="3.40.50.300:FF:000032">
    <property type="entry name" value="Export ABC transporter ATP-binding protein"/>
    <property type="match status" value="1"/>
</dbReference>
<dbReference type="PANTHER" id="PTHR42798">
    <property type="entry name" value="LIPOPROTEIN-RELEASING SYSTEM ATP-BINDING PROTEIN LOLD"/>
    <property type="match status" value="1"/>
</dbReference>
<evidence type="ECO:0000256" key="6">
    <source>
        <dbReference type="ARBA" id="ARBA00022840"/>
    </source>
</evidence>
<dbReference type="GO" id="GO:0098796">
    <property type="term" value="C:membrane protein complex"/>
    <property type="evidence" value="ECO:0007669"/>
    <property type="project" value="UniProtKB-ARBA"/>
</dbReference>
<dbReference type="InterPro" id="IPR003838">
    <property type="entry name" value="ABC3_permease_C"/>
</dbReference>
<dbReference type="InterPro" id="IPR003439">
    <property type="entry name" value="ABC_transporter-like_ATP-bd"/>
</dbReference>
<evidence type="ECO:0000256" key="1">
    <source>
        <dbReference type="ARBA" id="ARBA00004429"/>
    </source>
</evidence>
<dbReference type="SUPFAM" id="SSF52540">
    <property type="entry name" value="P-loop containing nucleoside triphosphate hydrolases"/>
    <property type="match status" value="1"/>
</dbReference>
<keyword evidence="7" id="KW-0029">Amino-acid transport</keyword>
<dbReference type="OrthoDB" id="2079174at2"/>
<feature type="transmembrane region" description="Helical" evidence="11">
    <location>
        <begin position="783"/>
        <end position="809"/>
    </location>
</feature>
<gene>
    <name evidence="13" type="ORF">EJN90_04440</name>
</gene>
<dbReference type="Pfam" id="PF02687">
    <property type="entry name" value="FtsX"/>
    <property type="match status" value="1"/>
</dbReference>
<feature type="transmembrane region" description="Helical" evidence="11">
    <location>
        <begin position="829"/>
        <end position="849"/>
    </location>
</feature>
<evidence type="ECO:0000256" key="2">
    <source>
        <dbReference type="ARBA" id="ARBA00022448"/>
    </source>
</evidence>
<dbReference type="InterPro" id="IPR017871">
    <property type="entry name" value="ABC_transporter-like_CS"/>
</dbReference>
<name>A0A3Q9BJS0_9LACT</name>
<feature type="transmembrane region" description="Helical" evidence="11">
    <location>
        <begin position="733"/>
        <end position="762"/>
    </location>
</feature>
<dbReference type="GO" id="GO:0016887">
    <property type="term" value="F:ATP hydrolysis activity"/>
    <property type="evidence" value="ECO:0007669"/>
    <property type="project" value="InterPro"/>
</dbReference>
<dbReference type="PROSITE" id="PS00211">
    <property type="entry name" value="ABC_TRANSPORTER_1"/>
    <property type="match status" value="1"/>
</dbReference>
<dbReference type="GO" id="GO:0005886">
    <property type="term" value="C:plasma membrane"/>
    <property type="evidence" value="ECO:0007669"/>
    <property type="project" value="UniProtKB-SubCell"/>
</dbReference>
<dbReference type="InterPro" id="IPR027417">
    <property type="entry name" value="P-loop_NTPase"/>
</dbReference>
<dbReference type="GO" id="GO:0022857">
    <property type="term" value="F:transmembrane transporter activity"/>
    <property type="evidence" value="ECO:0007669"/>
    <property type="project" value="UniProtKB-ARBA"/>
</dbReference>
<comment type="similarity">
    <text evidence="10">Belongs to the ABC transporter superfamily. Macrolide exporter (TC 3.A.1.122) family.</text>
</comment>
<keyword evidence="14" id="KW-1185">Reference proteome</keyword>
<evidence type="ECO:0000256" key="9">
    <source>
        <dbReference type="ARBA" id="ARBA00023136"/>
    </source>
</evidence>
<sequence length="866" mass="95678">MLELKNITKEYRTGEETVQALKGINLKFRSNEFVSILGQSGSGKTTMLNIIGGLDQYTSGDLLINEKSTKDFKEKDWDTYRNHSVGFIFQSYNLIPHQSVLSNVELALTLSGVSKEERRERAREVLTKVGLKDHINKRPNQLSGGQMQRVAIARALINDPEILLADEPTGALDSETSEQIMSLLKEIASDRLVIMVTHNPDLAEEYSTRIIKVLDGEILEDSNPATAIETRDSKVLKSEKTFMSFFTALGLSFNNLLTKKGRTILTAFAGSIGIIGIALILSLSNGVQNYISRIEEDTLSSYPLTIEESTLDMSVIMQALMGVNMSETDEVAEGKVTSTPIMTDVMDTLSNRQGSNNLEKFKEFLETDSRVSESTNAIQYGYNIPINIYSEDSVDGVIQVNPSQVMENIGMGQMMGDSSNPLQSAMTGGSMASSQMNIWKELLDNPELLETQYDTITGRWPEKHDEVILIVDENNSVSDYMLYALGLLSQEKLADNFESIINGEEIDPVDIPEYSYDELMDMTFQLILNTDMYEKEGDIWMDRSDDEEFMEEVVANSESLKIVGIMRPNEEAITGQETGSIGYTSDLKEHVITQTNDSEIVQEQKENPDVNVFTGLEFPEETGEGFDMANLTDEQRAYMASLSEEELAELISTYQENADATYEANLTTLGAVDLDKPSQINIFAKDFETKEQLEDLISEYNTQESDAGREENVITYSDLVGTMMSSVTSIINIISYVLIAFVGVSLIVSSIMIGIITYISVLERTKEIGILRSVGASKKDISRVFNAETFIIGLLSGVLGIGITVLLNIPINIVIKNMTGISGIASLPPMGGVALILISLILTVIAGIIPSRMAAKKDPVEALRTE</sequence>